<protein>
    <submittedName>
        <fullName evidence="1">Uncharacterized protein</fullName>
    </submittedName>
</protein>
<gene>
    <name evidence="1" type="ORF">HKBW3S44_00121</name>
    <name evidence="2" type="ORF">HKBW3S47_00430</name>
</gene>
<dbReference type="Proteomes" id="UP000561271">
    <property type="component" value="Unassembled WGS sequence"/>
</dbReference>
<name>A0A6V8QAH5_9ACTN</name>
<dbReference type="AlphaFoldDB" id="A0A6V8QAH5"/>
<dbReference type="EMBL" id="BLSD01000013">
    <property type="protein sequence ID" value="GFP38729.1"/>
    <property type="molecule type" value="Genomic_DNA"/>
</dbReference>
<proteinExistence type="predicted"/>
<accession>A0A6V8QAH5</accession>
<dbReference type="EMBL" id="BLSC01000004">
    <property type="protein sequence ID" value="GFP36438.1"/>
    <property type="molecule type" value="Genomic_DNA"/>
</dbReference>
<evidence type="ECO:0000313" key="1">
    <source>
        <dbReference type="EMBL" id="GFP36438.1"/>
    </source>
</evidence>
<dbReference type="RefSeq" id="WP_176235368.1">
    <property type="nucleotide sequence ID" value="NZ_BLSD01000013.1"/>
</dbReference>
<evidence type="ECO:0000313" key="2">
    <source>
        <dbReference type="EMBL" id="GFP38729.1"/>
    </source>
</evidence>
<evidence type="ECO:0000313" key="3">
    <source>
        <dbReference type="Proteomes" id="UP000561271"/>
    </source>
</evidence>
<evidence type="ECO:0000313" key="4">
    <source>
        <dbReference type="Proteomes" id="UP000569018"/>
    </source>
</evidence>
<comment type="caution">
    <text evidence="1">The sequence shown here is derived from an EMBL/GenBank/DDBJ whole genome shotgun (WGS) entry which is preliminary data.</text>
</comment>
<organism evidence="1 3">
    <name type="scientific">Candidatus Hakubella thermalkaliphila</name>
    <dbReference type="NCBI Taxonomy" id="2754717"/>
    <lineage>
        <taxon>Bacteria</taxon>
        <taxon>Bacillati</taxon>
        <taxon>Actinomycetota</taxon>
        <taxon>Actinomycetota incertae sedis</taxon>
        <taxon>Candidatus Hakubellales</taxon>
        <taxon>Candidatus Hakubellaceae</taxon>
        <taxon>Candidatus Hakubella</taxon>
    </lineage>
</organism>
<dbReference type="Proteomes" id="UP000569018">
    <property type="component" value="Unassembled WGS sequence"/>
</dbReference>
<reference evidence="3 4" key="1">
    <citation type="journal article" date="2020" name="Front. Microbiol.">
        <title>Single-cell genomics of novel Actinobacteria with the Wood-Ljungdahl pathway discovered in a serpentinizing system.</title>
        <authorList>
            <person name="Merino N."/>
            <person name="Kawai M."/>
            <person name="Boyd E.S."/>
            <person name="Colman D.R."/>
            <person name="McGlynn S.E."/>
            <person name="Nealson K.H."/>
            <person name="Kurokawa K."/>
            <person name="Hongoh Y."/>
        </authorList>
    </citation>
    <scope>NUCLEOTIDE SEQUENCE [LARGE SCALE GENOMIC DNA]</scope>
    <source>
        <strain evidence="1 3">S44</strain>
        <strain evidence="2 4">S47</strain>
    </source>
</reference>
<sequence>MDSMVKIVNYPFLAEGASWAECLLATHISTGVSFRSSCGTYDNNNMELGKNQEAASHSLPYGRGILGGEIKSPDDHLRQLDVSEGHNPWPDCS</sequence>